<keyword evidence="2" id="KW-0169">Cobalamin biosynthesis</keyword>
<dbReference type="InterPro" id="IPR029063">
    <property type="entry name" value="SAM-dependent_MTases_sf"/>
</dbReference>
<dbReference type="InterPro" id="IPR014008">
    <property type="entry name" value="Cbl_synth_MTase_CbiT"/>
</dbReference>
<evidence type="ECO:0000256" key="5">
    <source>
        <dbReference type="ARBA" id="ARBA00022691"/>
    </source>
</evidence>
<evidence type="ECO:0000256" key="4">
    <source>
        <dbReference type="ARBA" id="ARBA00022679"/>
    </source>
</evidence>
<dbReference type="Pfam" id="PF13847">
    <property type="entry name" value="Methyltransf_31"/>
    <property type="match status" value="1"/>
</dbReference>
<keyword evidence="8" id="KW-1185">Reference proteome</keyword>
<feature type="domain" description="Methyltransferase" evidence="6">
    <location>
        <begin position="32"/>
        <end position="142"/>
    </location>
</feature>
<dbReference type="CDD" id="cd02440">
    <property type="entry name" value="AdoMet_MTases"/>
    <property type="match status" value="1"/>
</dbReference>
<dbReference type="InterPro" id="IPR025714">
    <property type="entry name" value="Methyltranfer_dom"/>
</dbReference>
<protein>
    <submittedName>
        <fullName evidence="7">SAM-dependent methlyltransferase</fullName>
    </submittedName>
</protein>
<dbReference type="STRING" id="318464.IO99_02320"/>
<reference evidence="7 8" key="1">
    <citation type="submission" date="2014-07" db="EMBL/GenBank/DDBJ databases">
        <title>Draft genome of Clostridium sulfidigenes 113A isolated from sediments associated with methane hydrate from Krishna Godavari basin.</title>
        <authorList>
            <person name="Honkalas V.S."/>
            <person name="Dabir A.P."/>
            <person name="Arora P."/>
            <person name="Dhakephalkar P.K."/>
        </authorList>
    </citation>
    <scope>NUCLEOTIDE SEQUENCE [LARGE SCALE GENOMIC DNA]</scope>
    <source>
        <strain evidence="7 8">113A</strain>
    </source>
</reference>
<dbReference type="GO" id="GO:0032259">
    <property type="term" value="P:methylation"/>
    <property type="evidence" value="ECO:0007669"/>
    <property type="project" value="UniProtKB-KW"/>
</dbReference>
<dbReference type="SUPFAM" id="SSF53335">
    <property type="entry name" value="S-adenosyl-L-methionine-dependent methyltransferases"/>
    <property type="match status" value="1"/>
</dbReference>
<dbReference type="RefSeq" id="WP_035129685.1">
    <property type="nucleotide sequence ID" value="NZ_JPMD01000002.1"/>
</dbReference>
<dbReference type="eggNOG" id="COG2242">
    <property type="taxonomic scope" value="Bacteria"/>
</dbReference>
<organism evidence="7 8">
    <name type="scientific">Clostridium sulfidigenes</name>
    <dbReference type="NCBI Taxonomy" id="318464"/>
    <lineage>
        <taxon>Bacteria</taxon>
        <taxon>Bacillati</taxon>
        <taxon>Bacillota</taxon>
        <taxon>Clostridia</taxon>
        <taxon>Eubacteriales</taxon>
        <taxon>Clostridiaceae</taxon>
        <taxon>Clostridium</taxon>
    </lineage>
</organism>
<proteinExistence type="predicted"/>
<sequence length="187" mass="20790">MKYIKDEEFIRGNCPMTKEEVRILSVAKLNLEENSKLLDVGAGTGSISIQGSKICTSGSVVAIERDEEALEVIYKNKDKFNCDNLEIIEGEALEALDSIKEKFNSIFIGGSGGNLEKIIEKCHNLLEDDGVMVLNFITIDNVYKAMSTLKELNIKISCTQVGVSKTRGQSYMLFGYNPIFIVEAYKN</sequence>
<evidence type="ECO:0000313" key="7">
    <source>
        <dbReference type="EMBL" id="KEZ88495.1"/>
    </source>
</evidence>
<accession>A0A084JHR1</accession>
<evidence type="ECO:0000256" key="3">
    <source>
        <dbReference type="ARBA" id="ARBA00022603"/>
    </source>
</evidence>
<gene>
    <name evidence="7" type="ORF">IO99_02320</name>
</gene>
<dbReference type="PANTHER" id="PTHR43182">
    <property type="entry name" value="COBALT-PRECORRIN-6B C(15)-METHYLTRANSFERASE (DECARBOXYLATING)"/>
    <property type="match status" value="1"/>
</dbReference>
<dbReference type="UniPathway" id="UPA00148"/>
<evidence type="ECO:0000256" key="1">
    <source>
        <dbReference type="ARBA" id="ARBA00004953"/>
    </source>
</evidence>
<keyword evidence="5" id="KW-0949">S-adenosyl-L-methionine</keyword>
<dbReference type="Gene3D" id="3.40.50.150">
    <property type="entry name" value="Vaccinia Virus protein VP39"/>
    <property type="match status" value="1"/>
</dbReference>
<dbReference type="PANTHER" id="PTHR43182:SF1">
    <property type="entry name" value="COBALT-PRECORRIN-7 C(5)-METHYLTRANSFERASE"/>
    <property type="match status" value="1"/>
</dbReference>
<comment type="caution">
    <text evidence="7">The sequence shown here is derived from an EMBL/GenBank/DDBJ whole genome shotgun (WGS) entry which is preliminary data.</text>
</comment>
<name>A0A084JHR1_9CLOT</name>
<evidence type="ECO:0000313" key="8">
    <source>
        <dbReference type="Proteomes" id="UP000028542"/>
    </source>
</evidence>
<keyword evidence="3" id="KW-0489">Methyltransferase</keyword>
<comment type="pathway">
    <text evidence="1">Cofactor biosynthesis; adenosylcobalamin biosynthesis.</text>
</comment>
<evidence type="ECO:0000256" key="2">
    <source>
        <dbReference type="ARBA" id="ARBA00022573"/>
    </source>
</evidence>
<dbReference type="GO" id="GO:0009236">
    <property type="term" value="P:cobalamin biosynthetic process"/>
    <property type="evidence" value="ECO:0007669"/>
    <property type="project" value="UniProtKB-UniPathway"/>
</dbReference>
<dbReference type="NCBIfam" id="TIGR02469">
    <property type="entry name" value="CbiT"/>
    <property type="match status" value="1"/>
</dbReference>
<dbReference type="AlphaFoldDB" id="A0A084JHR1"/>
<dbReference type="InterPro" id="IPR050714">
    <property type="entry name" value="Cobalamin_biosynth_MTase"/>
</dbReference>
<dbReference type="EMBL" id="JPMD01000002">
    <property type="protein sequence ID" value="KEZ88495.1"/>
    <property type="molecule type" value="Genomic_DNA"/>
</dbReference>
<keyword evidence="4 7" id="KW-0808">Transferase</keyword>
<dbReference type="GO" id="GO:0008276">
    <property type="term" value="F:protein methyltransferase activity"/>
    <property type="evidence" value="ECO:0007669"/>
    <property type="project" value="InterPro"/>
</dbReference>
<evidence type="ECO:0000259" key="6">
    <source>
        <dbReference type="Pfam" id="PF13847"/>
    </source>
</evidence>
<dbReference type="Proteomes" id="UP000028542">
    <property type="component" value="Unassembled WGS sequence"/>
</dbReference>